<accession>A0A5Q2FAH6</accession>
<name>A0A5Q2FAH6_9ACTN</name>
<feature type="domain" description="Phage shock protein PspC N-terminal" evidence="7">
    <location>
        <begin position="4"/>
        <end position="59"/>
    </location>
</feature>
<sequence>MNDWYRPRNNRVIAGVCAGIARKLGISANWVRLAFILMIWFAGVPLWVYLIAWVLMPNEP</sequence>
<evidence type="ECO:0000256" key="2">
    <source>
        <dbReference type="ARBA" id="ARBA00022475"/>
    </source>
</evidence>
<proteinExistence type="predicted"/>
<dbReference type="RefSeq" id="WP_153572339.1">
    <property type="nucleotide sequence ID" value="NZ_CP045725.1"/>
</dbReference>
<evidence type="ECO:0000256" key="5">
    <source>
        <dbReference type="ARBA" id="ARBA00023136"/>
    </source>
</evidence>
<evidence type="ECO:0000256" key="1">
    <source>
        <dbReference type="ARBA" id="ARBA00004162"/>
    </source>
</evidence>
<dbReference type="PANTHER" id="PTHR33885">
    <property type="entry name" value="PHAGE SHOCK PROTEIN C"/>
    <property type="match status" value="1"/>
</dbReference>
<evidence type="ECO:0000313" key="9">
    <source>
        <dbReference type="Proteomes" id="UP000386847"/>
    </source>
</evidence>
<comment type="subcellular location">
    <subcellularLocation>
        <location evidence="1">Cell membrane</location>
        <topology evidence="1">Single-pass membrane protein</topology>
    </subcellularLocation>
</comment>
<dbReference type="KEGG" id="rain:Rai3103_09130"/>
<evidence type="ECO:0000259" key="7">
    <source>
        <dbReference type="Pfam" id="PF04024"/>
    </source>
</evidence>
<organism evidence="8 9">
    <name type="scientific">Raineyella fluvialis</name>
    <dbReference type="NCBI Taxonomy" id="2662261"/>
    <lineage>
        <taxon>Bacteria</taxon>
        <taxon>Bacillati</taxon>
        <taxon>Actinomycetota</taxon>
        <taxon>Actinomycetes</taxon>
        <taxon>Propionibacteriales</taxon>
        <taxon>Propionibacteriaceae</taxon>
        <taxon>Raineyella</taxon>
    </lineage>
</organism>
<dbReference type="EMBL" id="CP045725">
    <property type="protein sequence ID" value="QGF23809.1"/>
    <property type="molecule type" value="Genomic_DNA"/>
</dbReference>
<evidence type="ECO:0000256" key="3">
    <source>
        <dbReference type="ARBA" id="ARBA00022692"/>
    </source>
</evidence>
<reference evidence="8 9" key="1">
    <citation type="submission" date="2019-10" db="EMBL/GenBank/DDBJ databases">
        <title>Genomic analysis of Raineyella sp. CBA3103.</title>
        <authorList>
            <person name="Roh S.W."/>
        </authorList>
    </citation>
    <scope>NUCLEOTIDE SEQUENCE [LARGE SCALE GENOMIC DNA]</scope>
    <source>
        <strain evidence="8 9">CBA3103</strain>
    </source>
</reference>
<dbReference type="Pfam" id="PF04024">
    <property type="entry name" value="PspC"/>
    <property type="match status" value="1"/>
</dbReference>
<evidence type="ECO:0000313" key="8">
    <source>
        <dbReference type="EMBL" id="QGF23809.1"/>
    </source>
</evidence>
<keyword evidence="2" id="KW-1003">Cell membrane</keyword>
<dbReference type="PANTHER" id="PTHR33885:SF3">
    <property type="entry name" value="PHAGE SHOCK PROTEIN C"/>
    <property type="match status" value="1"/>
</dbReference>
<dbReference type="AlphaFoldDB" id="A0A5Q2FAH6"/>
<feature type="transmembrane region" description="Helical" evidence="6">
    <location>
        <begin position="30"/>
        <end position="56"/>
    </location>
</feature>
<keyword evidence="9" id="KW-1185">Reference proteome</keyword>
<protein>
    <submittedName>
        <fullName evidence="8">PspC domain-containing protein</fullName>
    </submittedName>
</protein>
<evidence type="ECO:0000256" key="4">
    <source>
        <dbReference type="ARBA" id="ARBA00022989"/>
    </source>
</evidence>
<keyword evidence="5 6" id="KW-0472">Membrane</keyword>
<keyword evidence="3 6" id="KW-0812">Transmembrane</keyword>
<dbReference type="Proteomes" id="UP000386847">
    <property type="component" value="Chromosome"/>
</dbReference>
<keyword evidence="4 6" id="KW-1133">Transmembrane helix</keyword>
<dbReference type="GO" id="GO:0005886">
    <property type="term" value="C:plasma membrane"/>
    <property type="evidence" value="ECO:0007669"/>
    <property type="project" value="UniProtKB-SubCell"/>
</dbReference>
<dbReference type="InterPro" id="IPR007168">
    <property type="entry name" value="Phageshock_PspC_N"/>
</dbReference>
<gene>
    <name evidence="8" type="ORF">Rai3103_09130</name>
</gene>
<dbReference type="InterPro" id="IPR052027">
    <property type="entry name" value="PspC"/>
</dbReference>
<evidence type="ECO:0000256" key="6">
    <source>
        <dbReference type="SAM" id="Phobius"/>
    </source>
</evidence>